<sequence length="200" mass="23205">MSTMSTVHYEFTTDADITKDEMDNALKEIKGRSEEQESNLLTAVGFRIYLTQVLRSLSIQDIDKLVRAESFNFIPKRIDTVVLKTISKFFNKFIEDRWSHITSGLQQLGQLNKELKELKDTEILETVGETILKRTKTKEEQEQMMKYILAIEELKPGGFTKIYLMGQCGLHESQMALWTMQEEIGKPPEEWSIQEICNET</sequence>
<gene>
    <name evidence="1" type="ORF">CANARDRAFT_25845</name>
</gene>
<evidence type="ECO:0000313" key="2">
    <source>
        <dbReference type="Proteomes" id="UP000094801"/>
    </source>
</evidence>
<reference evidence="2" key="1">
    <citation type="submission" date="2016-04" db="EMBL/GenBank/DDBJ databases">
        <title>Comparative genomics of biotechnologically important yeasts.</title>
        <authorList>
            <consortium name="DOE Joint Genome Institute"/>
            <person name="Riley R."/>
            <person name="Haridas S."/>
            <person name="Wolfe K.H."/>
            <person name="Lopes M.R."/>
            <person name="Hittinger C.T."/>
            <person name="Goker M."/>
            <person name="Salamov A."/>
            <person name="Wisecaver J."/>
            <person name="Long T.M."/>
            <person name="Aerts A.L."/>
            <person name="Barry K."/>
            <person name="Choi C."/>
            <person name="Clum A."/>
            <person name="Coughlan A.Y."/>
            <person name="Deshpande S."/>
            <person name="Douglass A.P."/>
            <person name="Hanson S.J."/>
            <person name="Klenk H.-P."/>
            <person name="Labutti K."/>
            <person name="Lapidus A."/>
            <person name="Lindquist E."/>
            <person name="Lipzen A."/>
            <person name="Meier-Kolthoff J.P."/>
            <person name="Ohm R.A."/>
            <person name="Otillar R.P."/>
            <person name="Pangilinan J."/>
            <person name="Peng Y."/>
            <person name="Rokas A."/>
            <person name="Rosa C.A."/>
            <person name="Scheuner C."/>
            <person name="Sibirny A.A."/>
            <person name="Slot J.C."/>
            <person name="Stielow J.B."/>
            <person name="Sun H."/>
            <person name="Kurtzman C.P."/>
            <person name="Blackwell M."/>
            <person name="Grigoriev I.V."/>
            <person name="Jeffries T.W."/>
        </authorList>
    </citation>
    <scope>NUCLEOTIDE SEQUENCE [LARGE SCALE GENOMIC DNA]</scope>
    <source>
        <strain evidence="2">NRRL YB-2248</strain>
    </source>
</reference>
<keyword evidence="2" id="KW-1185">Reference proteome</keyword>
<protein>
    <submittedName>
        <fullName evidence="1">Uncharacterized protein</fullName>
    </submittedName>
</protein>
<accession>A0A1E4SSS8</accession>
<dbReference type="AlphaFoldDB" id="A0A1E4SSS8"/>
<evidence type="ECO:0000313" key="1">
    <source>
        <dbReference type="EMBL" id="ODV82541.1"/>
    </source>
</evidence>
<organism evidence="1 2">
    <name type="scientific">[Candida] arabinofermentans NRRL YB-2248</name>
    <dbReference type="NCBI Taxonomy" id="983967"/>
    <lineage>
        <taxon>Eukaryota</taxon>
        <taxon>Fungi</taxon>
        <taxon>Dikarya</taxon>
        <taxon>Ascomycota</taxon>
        <taxon>Saccharomycotina</taxon>
        <taxon>Pichiomycetes</taxon>
        <taxon>Pichiales</taxon>
        <taxon>Pichiaceae</taxon>
        <taxon>Ogataea</taxon>
        <taxon>Ogataea/Candida clade</taxon>
    </lineage>
</organism>
<proteinExistence type="predicted"/>
<name>A0A1E4SSS8_9ASCO</name>
<dbReference type="Proteomes" id="UP000094801">
    <property type="component" value="Unassembled WGS sequence"/>
</dbReference>
<dbReference type="EMBL" id="KV453882">
    <property type="protein sequence ID" value="ODV82541.1"/>
    <property type="molecule type" value="Genomic_DNA"/>
</dbReference>